<evidence type="ECO:0000256" key="4">
    <source>
        <dbReference type="ARBA" id="ARBA00023163"/>
    </source>
</evidence>
<evidence type="ECO:0000313" key="8">
    <source>
        <dbReference type="Proteomes" id="UP001527925"/>
    </source>
</evidence>
<dbReference type="PANTHER" id="PTHR47338:SF5">
    <property type="entry name" value="ZN(II)2CYS6 TRANSCRIPTION FACTOR (EUROFUNG)"/>
    <property type="match status" value="1"/>
</dbReference>
<evidence type="ECO:0000256" key="5">
    <source>
        <dbReference type="ARBA" id="ARBA00023242"/>
    </source>
</evidence>
<feature type="region of interest" description="Disordered" evidence="6">
    <location>
        <begin position="688"/>
        <end position="779"/>
    </location>
</feature>
<feature type="compositionally biased region" description="Low complexity" evidence="6">
    <location>
        <begin position="690"/>
        <end position="720"/>
    </location>
</feature>
<feature type="region of interest" description="Disordered" evidence="6">
    <location>
        <begin position="812"/>
        <end position="848"/>
    </location>
</feature>
<dbReference type="CDD" id="cd00067">
    <property type="entry name" value="GAL4"/>
    <property type="match status" value="1"/>
</dbReference>
<organism evidence="7 8">
    <name type="scientific">Polyrhizophydium stewartii</name>
    <dbReference type="NCBI Taxonomy" id="2732419"/>
    <lineage>
        <taxon>Eukaryota</taxon>
        <taxon>Fungi</taxon>
        <taxon>Fungi incertae sedis</taxon>
        <taxon>Chytridiomycota</taxon>
        <taxon>Chytridiomycota incertae sedis</taxon>
        <taxon>Chytridiomycetes</taxon>
        <taxon>Rhizophydiales</taxon>
        <taxon>Rhizophydiales incertae sedis</taxon>
        <taxon>Polyrhizophydium</taxon>
    </lineage>
</organism>
<evidence type="ECO:0000256" key="3">
    <source>
        <dbReference type="ARBA" id="ARBA00023015"/>
    </source>
</evidence>
<feature type="compositionally biased region" description="Low complexity" evidence="6">
    <location>
        <begin position="91"/>
        <end position="101"/>
    </location>
</feature>
<dbReference type="InterPro" id="IPR001138">
    <property type="entry name" value="Zn2Cys6_DnaBD"/>
</dbReference>
<dbReference type="PANTHER" id="PTHR47338">
    <property type="entry name" value="ZN(II)2CYS6 TRANSCRIPTION FACTOR (EUROFUNG)-RELATED"/>
    <property type="match status" value="1"/>
</dbReference>
<evidence type="ECO:0000313" key="7">
    <source>
        <dbReference type="EMBL" id="KAL2912739.1"/>
    </source>
</evidence>
<sequence>MPQKRKCDRAKPACAGCVMSKTVCLYAPQLKDASLLSRRDSELAVDDYYELSTPPRDLVSLKRPQEPPPASAESPASPAASSGQLGIQAHAGSPSTPVSGAAAAAVGTSPAVAAARPTSPLALSAVELLPRLAQLEEAVGRLASAARFDPPRPQRPPTKRARHGEPAAPAAAPPLPALVANARPAAWTPDERAFIERDDLIESFLRYLAPHGLFMSREFLLECIVDSRLLELAIKSLTLCIFCTAQDFDNTASIARRLHADALVEAGRAVRSPTIANALGFHAMVFCAFLNEHEAIMRWCSDVSARFAIDLKFNDELALRAMPTSETRRNDYRCVWFGICQNDWLFSIGRLDETRFGEELQLVCYPHDIPLHSSVARQASDEQSWLDRRVDVELAANSAAGYFIPPVPGRGVLANMLAIERLIAKISDAIQSPFILRFVAQPDELDLPQHELDLRVMSLEASLDGWLQHTPDEIRLFEQRAYAALVGDSVVARPPDIVVTPGSAPRTASPTFGSERGVMLDDAVAWRPFIALGMYYTARMLLHSCELDRVLREAPHLAYKSRAFRISLSAALSFARLVDLLIAYGSFSHVGPLIGMHIAHIGVFFTAAKHLVNLADSDKEQVVKGLKTAIAALGCMGKVWVASLSVIHLLMLEHLDTLCDPAEIFRQARSIQTQPRMANLSAPGFQSLRQQENQPAQPSQPQQLNQQYQHPQQQRHTGQQLVWHREEEDLPTDNGARQESRTADKSLVQDDQGSAASAMRGNGTGMRKDDGATQVRADGRGSYMGSIPLWRPVVVVKGVAVQDAASISPSMHPPAMSLSGSHSSAASHAHHAHRASHHAREHQGLHQGPHHVGMSVLLAASADAAADLGDRGGEAGGTAFTGQSGYRGYPGLAAGDE</sequence>
<comment type="caution">
    <text evidence="7">The sequence shown here is derived from an EMBL/GenBank/DDBJ whole genome shotgun (WGS) entry which is preliminary data.</text>
</comment>
<keyword evidence="4" id="KW-0804">Transcription</keyword>
<keyword evidence="2" id="KW-0479">Metal-binding</keyword>
<feature type="region of interest" description="Disordered" evidence="6">
    <location>
        <begin position="873"/>
        <end position="897"/>
    </location>
</feature>
<evidence type="ECO:0000256" key="6">
    <source>
        <dbReference type="SAM" id="MobiDB-lite"/>
    </source>
</evidence>
<name>A0ABR4MZS8_9FUNG</name>
<dbReference type="EMBL" id="JADGIZ020000058">
    <property type="protein sequence ID" value="KAL2912739.1"/>
    <property type="molecule type" value="Genomic_DNA"/>
</dbReference>
<keyword evidence="3" id="KW-0805">Transcription regulation</keyword>
<dbReference type="Proteomes" id="UP001527925">
    <property type="component" value="Unassembled WGS sequence"/>
</dbReference>
<keyword evidence="5" id="KW-0539">Nucleus</keyword>
<protein>
    <recommendedName>
        <fullName evidence="9">Zn(2)-C6 fungal-type domain-containing protein</fullName>
    </recommendedName>
</protein>
<feature type="compositionally biased region" description="Basic residues" evidence="6">
    <location>
        <begin position="828"/>
        <end position="840"/>
    </location>
</feature>
<feature type="compositionally biased region" description="Low complexity" evidence="6">
    <location>
        <begin position="815"/>
        <end position="827"/>
    </location>
</feature>
<evidence type="ECO:0008006" key="9">
    <source>
        <dbReference type="Google" id="ProtNLM"/>
    </source>
</evidence>
<proteinExistence type="predicted"/>
<evidence type="ECO:0000256" key="2">
    <source>
        <dbReference type="ARBA" id="ARBA00022723"/>
    </source>
</evidence>
<keyword evidence="8" id="KW-1185">Reference proteome</keyword>
<feature type="region of interest" description="Disordered" evidence="6">
    <location>
        <begin position="54"/>
        <end position="101"/>
    </location>
</feature>
<reference evidence="7 8" key="1">
    <citation type="submission" date="2023-09" db="EMBL/GenBank/DDBJ databases">
        <title>Pangenome analysis of Batrachochytrium dendrobatidis and related Chytrids.</title>
        <authorList>
            <person name="Yacoub M.N."/>
            <person name="Stajich J.E."/>
            <person name="James T.Y."/>
        </authorList>
    </citation>
    <scope>NUCLEOTIDE SEQUENCE [LARGE SCALE GENOMIC DNA]</scope>
    <source>
        <strain evidence="7 8">JEL0888</strain>
    </source>
</reference>
<comment type="subcellular location">
    <subcellularLocation>
        <location evidence="1">Nucleus</location>
    </subcellularLocation>
</comment>
<dbReference type="CDD" id="cd12148">
    <property type="entry name" value="fungal_TF_MHR"/>
    <property type="match status" value="1"/>
</dbReference>
<accession>A0ABR4MZS8</accession>
<dbReference type="InterPro" id="IPR050815">
    <property type="entry name" value="TF_fung"/>
</dbReference>
<evidence type="ECO:0000256" key="1">
    <source>
        <dbReference type="ARBA" id="ARBA00004123"/>
    </source>
</evidence>
<gene>
    <name evidence="7" type="ORF">HK105_207731</name>
</gene>
<feature type="compositionally biased region" description="Low complexity" evidence="6">
    <location>
        <begin position="71"/>
        <end position="82"/>
    </location>
</feature>
<feature type="region of interest" description="Disordered" evidence="6">
    <location>
        <begin position="144"/>
        <end position="175"/>
    </location>
</feature>
<feature type="compositionally biased region" description="Basic and acidic residues" evidence="6">
    <location>
        <begin position="736"/>
        <end position="748"/>
    </location>
</feature>